<gene>
    <name evidence="2" type="ORF">CCHL11_06934</name>
</gene>
<proteinExistence type="predicted"/>
<name>A0A1Q8RC17_9PEZI</name>
<reference evidence="2 3" key="1">
    <citation type="submission" date="2016-11" db="EMBL/GenBank/DDBJ databases">
        <title>Draft Genome Assembly of Colletotrichum chlorophyti a pathogen of herbaceous plants.</title>
        <authorList>
            <person name="Gan P."/>
            <person name="Narusaka M."/>
            <person name="Tsushima A."/>
            <person name="Narusaka Y."/>
            <person name="Takano Y."/>
            <person name="Shirasu K."/>
        </authorList>
    </citation>
    <scope>NUCLEOTIDE SEQUENCE [LARGE SCALE GENOMIC DNA]</scope>
    <source>
        <strain evidence="2 3">NTL11</strain>
    </source>
</reference>
<evidence type="ECO:0000256" key="1">
    <source>
        <dbReference type="SAM" id="SignalP"/>
    </source>
</evidence>
<keyword evidence="1" id="KW-0732">Signal</keyword>
<dbReference type="STRING" id="708187.A0A1Q8RC17"/>
<keyword evidence="3" id="KW-1185">Reference proteome</keyword>
<sequence>MHISSVFFFATLIAIALANLHSSAVCVNNRVSMPVGGTGWSVSYTWSTSYEISQTATKCACEAYRKRNTGNRQWDTCPDCTYDGIECNSAGWHMGGDQFTDYCTGCGAQGAEANK</sequence>
<protein>
    <submittedName>
        <fullName evidence="2">Uncharacterized protein</fullName>
    </submittedName>
</protein>
<accession>A0A1Q8RC17</accession>
<dbReference type="EMBL" id="MPGH01000242">
    <property type="protein sequence ID" value="OLN81703.1"/>
    <property type="molecule type" value="Genomic_DNA"/>
</dbReference>
<organism evidence="2 3">
    <name type="scientific">Colletotrichum chlorophyti</name>
    <dbReference type="NCBI Taxonomy" id="708187"/>
    <lineage>
        <taxon>Eukaryota</taxon>
        <taxon>Fungi</taxon>
        <taxon>Dikarya</taxon>
        <taxon>Ascomycota</taxon>
        <taxon>Pezizomycotina</taxon>
        <taxon>Sordariomycetes</taxon>
        <taxon>Hypocreomycetidae</taxon>
        <taxon>Glomerellales</taxon>
        <taxon>Glomerellaceae</taxon>
        <taxon>Colletotrichum</taxon>
    </lineage>
</organism>
<feature type="signal peptide" evidence="1">
    <location>
        <begin position="1"/>
        <end position="18"/>
    </location>
</feature>
<comment type="caution">
    <text evidence="2">The sequence shown here is derived from an EMBL/GenBank/DDBJ whole genome shotgun (WGS) entry which is preliminary data.</text>
</comment>
<dbReference type="Proteomes" id="UP000186583">
    <property type="component" value="Unassembled WGS sequence"/>
</dbReference>
<dbReference type="AlphaFoldDB" id="A0A1Q8RC17"/>
<evidence type="ECO:0000313" key="2">
    <source>
        <dbReference type="EMBL" id="OLN81703.1"/>
    </source>
</evidence>
<evidence type="ECO:0000313" key="3">
    <source>
        <dbReference type="Proteomes" id="UP000186583"/>
    </source>
</evidence>
<dbReference type="OrthoDB" id="3489571at2759"/>
<feature type="chain" id="PRO_5012841769" evidence="1">
    <location>
        <begin position="19"/>
        <end position="115"/>
    </location>
</feature>